<evidence type="ECO:0000313" key="2">
    <source>
        <dbReference type="Proteomes" id="UP000482800"/>
    </source>
</evidence>
<dbReference type="RefSeq" id="WP_173065807.1">
    <property type="nucleotide sequence ID" value="NZ_BAABGO010000020.1"/>
</dbReference>
<dbReference type="Pfam" id="PF10604">
    <property type="entry name" value="Polyketide_cyc2"/>
    <property type="match status" value="1"/>
</dbReference>
<dbReference type="Gene3D" id="3.30.530.20">
    <property type="match status" value="1"/>
</dbReference>
<gene>
    <name evidence="1" type="ORF">Phou_075680</name>
</gene>
<evidence type="ECO:0008006" key="3">
    <source>
        <dbReference type="Google" id="ProtNLM"/>
    </source>
</evidence>
<dbReference type="Proteomes" id="UP000482800">
    <property type="component" value="Unassembled WGS sequence"/>
</dbReference>
<keyword evidence="2" id="KW-1185">Reference proteome</keyword>
<reference evidence="1 2" key="1">
    <citation type="submission" date="2020-03" db="EMBL/GenBank/DDBJ databases">
        <title>Whole genome shotgun sequence of Phytohabitans houttuyneae NBRC 108639.</title>
        <authorList>
            <person name="Komaki H."/>
            <person name="Tamura T."/>
        </authorList>
    </citation>
    <scope>NUCLEOTIDE SEQUENCE [LARGE SCALE GENOMIC DNA]</scope>
    <source>
        <strain evidence="1 2">NBRC 108639</strain>
    </source>
</reference>
<accession>A0A6V8KLJ7</accession>
<reference evidence="1 2" key="2">
    <citation type="submission" date="2020-03" db="EMBL/GenBank/DDBJ databases">
        <authorList>
            <person name="Ichikawa N."/>
            <person name="Kimura A."/>
            <person name="Kitahashi Y."/>
            <person name="Uohara A."/>
        </authorList>
    </citation>
    <scope>NUCLEOTIDE SEQUENCE [LARGE SCALE GENOMIC DNA]</scope>
    <source>
        <strain evidence="1 2">NBRC 108639</strain>
    </source>
</reference>
<comment type="caution">
    <text evidence="1">The sequence shown here is derived from an EMBL/GenBank/DDBJ whole genome shotgun (WGS) entry which is preliminary data.</text>
</comment>
<proteinExistence type="predicted"/>
<dbReference type="AlphaFoldDB" id="A0A6V8KLJ7"/>
<sequence length="232" mass="23820">MRYAVIAPGGAEGRLLTVAPAAGGLAVTEEAAPPALLATVREAGFTRGAVILDTSADPLSADSVDDPVAQLTYAGPAADALHAEHAARGLVDDRAPTRAQGQITIQAPPERVFAVLADVETWPAIRADISDAHAEGPAAPGVRFTWRGGANLFTSRWGIVTPGERLTWTSVVPGARAAHVYDFTPDGAGGTLLRCRESLAAPVLARFISSAVLQAGVDSWLAGVKAVAETAT</sequence>
<dbReference type="InterPro" id="IPR023393">
    <property type="entry name" value="START-like_dom_sf"/>
</dbReference>
<protein>
    <recommendedName>
        <fullName evidence="3">Polyketide cyclase</fullName>
    </recommendedName>
</protein>
<dbReference type="EMBL" id="BLPF01000003">
    <property type="protein sequence ID" value="GFJ83388.1"/>
    <property type="molecule type" value="Genomic_DNA"/>
</dbReference>
<dbReference type="SUPFAM" id="SSF55961">
    <property type="entry name" value="Bet v1-like"/>
    <property type="match status" value="1"/>
</dbReference>
<dbReference type="InterPro" id="IPR019587">
    <property type="entry name" value="Polyketide_cyclase/dehydratase"/>
</dbReference>
<evidence type="ECO:0000313" key="1">
    <source>
        <dbReference type="EMBL" id="GFJ83388.1"/>
    </source>
</evidence>
<organism evidence="1 2">
    <name type="scientific">Phytohabitans houttuyneae</name>
    <dbReference type="NCBI Taxonomy" id="1076126"/>
    <lineage>
        <taxon>Bacteria</taxon>
        <taxon>Bacillati</taxon>
        <taxon>Actinomycetota</taxon>
        <taxon>Actinomycetes</taxon>
        <taxon>Micromonosporales</taxon>
        <taxon>Micromonosporaceae</taxon>
    </lineage>
</organism>
<name>A0A6V8KLJ7_9ACTN</name>